<protein>
    <submittedName>
        <fullName evidence="7">ALK and LTK ligand 1 isoform X1</fullName>
    </submittedName>
</protein>
<dbReference type="OrthoDB" id="9807651at2759"/>
<comment type="subcellular location">
    <subcellularLocation>
        <location evidence="1">Secreted</location>
    </subcellularLocation>
</comment>
<gene>
    <name evidence="7" type="primary">alkal1</name>
</gene>
<dbReference type="GO" id="GO:0030971">
    <property type="term" value="F:receptor tyrosine kinase binding"/>
    <property type="evidence" value="ECO:0007669"/>
    <property type="project" value="InterPro"/>
</dbReference>
<dbReference type="InterPro" id="IPR029364">
    <property type="entry name" value="ALKL1/2"/>
</dbReference>
<name>A0A9W2XQK2_BETSP</name>
<dbReference type="RefSeq" id="XP_055364296.1">
    <property type="nucleotide sequence ID" value="XM_055508321.1"/>
</dbReference>
<dbReference type="GO" id="GO:0070374">
    <property type="term" value="P:positive regulation of ERK1 and ERK2 cascade"/>
    <property type="evidence" value="ECO:0007669"/>
    <property type="project" value="TreeGrafter"/>
</dbReference>
<dbReference type="PANTHER" id="PTHR28676:SF1">
    <property type="entry name" value="ALK AND LTK LIGAND 1"/>
    <property type="match status" value="1"/>
</dbReference>
<dbReference type="CTD" id="389658"/>
<proteinExistence type="inferred from homology"/>
<dbReference type="GO" id="GO:0005125">
    <property type="term" value="F:cytokine activity"/>
    <property type="evidence" value="ECO:0007669"/>
    <property type="project" value="UniProtKB-ARBA"/>
</dbReference>
<evidence type="ECO:0000256" key="4">
    <source>
        <dbReference type="ARBA" id="ARBA00033741"/>
    </source>
</evidence>
<dbReference type="Proteomes" id="UP000515150">
    <property type="component" value="Chromosome 4"/>
</dbReference>
<dbReference type="GeneID" id="114854465"/>
<dbReference type="AlphaFoldDB" id="A0A9W2XQK2"/>
<reference evidence="7" key="1">
    <citation type="submission" date="2025-08" db="UniProtKB">
        <authorList>
            <consortium name="RefSeq"/>
        </authorList>
    </citation>
    <scope>IDENTIFICATION</scope>
</reference>
<keyword evidence="3 5" id="KW-0732">Signal</keyword>
<evidence type="ECO:0000256" key="5">
    <source>
        <dbReference type="SAM" id="SignalP"/>
    </source>
</evidence>
<keyword evidence="2" id="KW-0964">Secreted</keyword>
<evidence type="ECO:0000256" key="2">
    <source>
        <dbReference type="ARBA" id="ARBA00022525"/>
    </source>
</evidence>
<organism evidence="6 7">
    <name type="scientific">Betta splendens</name>
    <name type="common">Siamese fighting fish</name>
    <dbReference type="NCBI Taxonomy" id="158456"/>
    <lineage>
        <taxon>Eukaryota</taxon>
        <taxon>Metazoa</taxon>
        <taxon>Chordata</taxon>
        <taxon>Craniata</taxon>
        <taxon>Vertebrata</taxon>
        <taxon>Euteleostomi</taxon>
        <taxon>Actinopterygii</taxon>
        <taxon>Neopterygii</taxon>
        <taxon>Teleostei</taxon>
        <taxon>Neoteleostei</taxon>
        <taxon>Acanthomorphata</taxon>
        <taxon>Anabantaria</taxon>
        <taxon>Anabantiformes</taxon>
        <taxon>Anabantoidei</taxon>
        <taxon>Osphronemidae</taxon>
        <taxon>Betta</taxon>
    </lineage>
</organism>
<comment type="similarity">
    <text evidence="4">Belongs to the ALKAL family.</text>
</comment>
<evidence type="ECO:0000313" key="6">
    <source>
        <dbReference type="Proteomes" id="UP000515150"/>
    </source>
</evidence>
<feature type="signal peptide" evidence="5">
    <location>
        <begin position="1"/>
        <end position="17"/>
    </location>
</feature>
<keyword evidence="6" id="KW-1185">Reference proteome</keyword>
<dbReference type="Pfam" id="PF15129">
    <property type="entry name" value="ALKL1_2"/>
    <property type="match status" value="1"/>
</dbReference>
<sequence>MMAGYFFLAFFSHCCFSSTFNEVIICRAVVARQLFPLHLELLRGISKIPSRPATVMDFHGSHGRSRRRSHKTWTPAKKSVDALTGSEVMQVERKWHILSTIFFLLITSGRCMDSKEVKPKERRTLLDLILQVIRDSQQREAHGSKRCNSGLLTSAHDMKFSSREKPLYVPRLDNSRLIEMAPRDVNMKGKFLQHFTAGPVKFSSECRTHFHRVYHNTRDCSRPAYYKRCARLLTRLAMSPLCMQS</sequence>
<evidence type="ECO:0000313" key="7">
    <source>
        <dbReference type="RefSeq" id="XP_055364296.1"/>
    </source>
</evidence>
<dbReference type="GO" id="GO:0005576">
    <property type="term" value="C:extracellular region"/>
    <property type="evidence" value="ECO:0007669"/>
    <property type="project" value="UniProtKB-SubCell"/>
</dbReference>
<dbReference type="GO" id="GO:0070378">
    <property type="term" value="P:positive regulation of ERK5 cascade"/>
    <property type="evidence" value="ECO:0007669"/>
    <property type="project" value="TreeGrafter"/>
</dbReference>
<evidence type="ECO:0000256" key="1">
    <source>
        <dbReference type="ARBA" id="ARBA00004613"/>
    </source>
</evidence>
<evidence type="ECO:0000256" key="3">
    <source>
        <dbReference type="ARBA" id="ARBA00022729"/>
    </source>
</evidence>
<dbReference type="GO" id="GO:0030298">
    <property type="term" value="F:receptor signaling protein tyrosine kinase activator activity"/>
    <property type="evidence" value="ECO:0007669"/>
    <property type="project" value="InterPro"/>
</dbReference>
<feature type="chain" id="PRO_5040798291" evidence="5">
    <location>
        <begin position="18"/>
        <end position="245"/>
    </location>
</feature>
<accession>A0A9W2XQK2</accession>
<dbReference type="PANTHER" id="PTHR28676">
    <property type="entry name" value="ALK AND LTK LIGAND 2-RELATED"/>
    <property type="match status" value="1"/>
</dbReference>